<dbReference type="Pfam" id="PF17673">
    <property type="entry name" value="DUF5532"/>
    <property type="match status" value="1"/>
</dbReference>
<dbReference type="Ensembl" id="ENSRFET00010025594.1">
    <property type="protein sequence ID" value="ENSRFEP00010023539.1"/>
    <property type="gene ID" value="ENSRFEG00010015707.1"/>
</dbReference>
<reference evidence="2" key="5">
    <citation type="submission" date="2025-09" db="UniProtKB">
        <authorList>
            <consortium name="Ensembl"/>
        </authorList>
    </citation>
    <scope>IDENTIFICATION</scope>
</reference>
<name>A0A671FIF2_RHIFE</name>
<reference evidence="2 3" key="1">
    <citation type="journal article" date="2015" name="Annu Rev Anim Biosci">
        <title>The Genome 10K Project: a way forward.</title>
        <authorList>
            <person name="Koepfli K.P."/>
            <person name="Paten B."/>
            <person name="O'Brien S.J."/>
            <person name="Koepfli K.P."/>
            <person name="Paten B."/>
            <person name="Antunes A."/>
            <person name="Belov K."/>
            <person name="Bustamante C."/>
            <person name="Castoe T.A."/>
            <person name="Clawson H."/>
            <person name="Crawford A.J."/>
            <person name="Diekhans M."/>
            <person name="Distel D."/>
            <person name="Durbin R."/>
            <person name="Earl D."/>
            <person name="Fujita M.K."/>
            <person name="Gamble T."/>
            <person name="Georges A."/>
            <person name="Gemmell N."/>
            <person name="Gilbert M.T."/>
            <person name="Graves J.M."/>
            <person name="Green R.E."/>
            <person name="Hickey G."/>
            <person name="Jarvis E.D."/>
            <person name="Johnson W."/>
            <person name="Komissarov A."/>
            <person name="Korf I."/>
            <person name="Kuhn R."/>
            <person name="Larkin D.M."/>
            <person name="Lewin H."/>
            <person name="Lopez J.V."/>
            <person name="Ma J."/>
            <person name="Marques-Bonet T."/>
            <person name="Miller W."/>
            <person name="Murphy R."/>
            <person name="Pevzner P."/>
            <person name="Shapiro B."/>
            <person name="Steiner C."/>
            <person name="Tamazian G."/>
            <person name="Venkatesh B."/>
            <person name="Wang J."/>
            <person name="Wayne R."/>
            <person name="Wiley E."/>
            <person name="Yang H."/>
            <person name="Zhang G."/>
            <person name="Haussler D."/>
            <person name="Ryder O."/>
            <person name="O'Brien S.J."/>
        </authorList>
    </citation>
    <scope>NUCLEOTIDE SEQUENCE</scope>
</reference>
<dbReference type="Proteomes" id="UP000472240">
    <property type="component" value="Chromosome 12"/>
</dbReference>
<evidence type="ECO:0000313" key="3">
    <source>
        <dbReference type="Proteomes" id="UP000472240"/>
    </source>
</evidence>
<accession>A0A671FIF2</accession>
<feature type="region of interest" description="Disordered" evidence="1">
    <location>
        <begin position="1"/>
        <end position="20"/>
    </location>
</feature>
<organism evidence="2 3">
    <name type="scientific">Rhinolophus ferrumequinum</name>
    <name type="common">Greater horseshoe bat</name>
    <dbReference type="NCBI Taxonomy" id="59479"/>
    <lineage>
        <taxon>Eukaryota</taxon>
        <taxon>Metazoa</taxon>
        <taxon>Chordata</taxon>
        <taxon>Craniata</taxon>
        <taxon>Vertebrata</taxon>
        <taxon>Euteleostomi</taxon>
        <taxon>Mammalia</taxon>
        <taxon>Eutheria</taxon>
        <taxon>Laurasiatheria</taxon>
        <taxon>Chiroptera</taxon>
        <taxon>Yinpterochiroptera</taxon>
        <taxon>Rhinolophoidea</taxon>
        <taxon>Rhinolophidae</taxon>
        <taxon>Rhinolophinae</taxon>
        <taxon>Rhinolophus</taxon>
    </lineage>
</organism>
<reference evidence="2" key="4">
    <citation type="submission" date="2025-08" db="UniProtKB">
        <authorList>
            <consortium name="Ensembl"/>
        </authorList>
    </citation>
    <scope>IDENTIFICATION</scope>
</reference>
<dbReference type="OMA" id="DLEWRYY"/>
<dbReference type="GeneTree" id="ENSGT00940000164141"/>
<reference evidence="3" key="3">
    <citation type="submission" date="2018-12" db="EMBL/GenBank/DDBJ databases">
        <title>G10K-VGP greater horseshoe bat female genome, primary haplotype.</title>
        <authorList>
            <person name="Teeling E."/>
            <person name="Myers G."/>
            <person name="Vernes S."/>
            <person name="Pippel M."/>
            <person name="Winkler S."/>
            <person name="Fedrigo O."/>
            <person name="Rhie A."/>
            <person name="Koren S."/>
            <person name="Phillippy A."/>
            <person name="Lewin H."/>
            <person name="Damas J."/>
            <person name="Howe K."/>
            <person name="Mountcastle J."/>
            <person name="Jarvis E.D."/>
        </authorList>
    </citation>
    <scope>NUCLEOTIDE SEQUENCE [LARGE SCALE GENOMIC DNA]</scope>
</reference>
<evidence type="ECO:0000313" key="2">
    <source>
        <dbReference type="Ensembl" id="ENSRFEP00010023539.1"/>
    </source>
</evidence>
<dbReference type="InterPro" id="IPR040022">
    <property type="entry name" value="C9orf153-like"/>
</dbReference>
<dbReference type="InParanoid" id="A0A671FIF2"/>
<dbReference type="PANTHER" id="PTHR37353">
    <property type="entry name" value="RIKEN CDNA 4921517D22 GENE"/>
    <property type="match status" value="1"/>
</dbReference>
<evidence type="ECO:0000256" key="1">
    <source>
        <dbReference type="SAM" id="MobiDB-lite"/>
    </source>
</evidence>
<reference evidence="2 3" key="2">
    <citation type="journal article" date="2018" name="Annu Rev Anim Biosci">
        <title>Bat Biology, Genomes, and the Bat1K Project: To Generate Chromosome-Level Genomes for All Living Bat Species.</title>
        <authorList>
            <person name="Teeling E.C."/>
            <person name="Vernes S.C."/>
            <person name="Davalos L.M."/>
            <person name="Ray D.A."/>
            <person name="Gilbert M.T.P."/>
            <person name="Myers E."/>
        </authorList>
    </citation>
    <scope>NUCLEOTIDE SEQUENCE</scope>
</reference>
<proteinExistence type="predicted"/>
<dbReference type="PANTHER" id="PTHR37353:SF1">
    <property type="entry name" value="RIKEN CDNA 4921517D22 GENE"/>
    <property type="match status" value="1"/>
</dbReference>
<protein>
    <submittedName>
        <fullName evidence="2">Chromosome 9 open reading frame 153</fullName>
    </submittedName>
</protein>
<dbReference type="AlphaFoldDB" id="A0A671FIF2"/>
<sequence>MLFHRDTDPSPDDTSTESPRCSLPELYAFVDNFNKESKKSNLLKIYSISPSEAQKILSQKPNAMPVISGPNVREDPQPLFMGKVVRKEQESPEVMTEFLHCCLLTGSCLPIERLSKSQRRLTKYGIPPPSYTFPSEILTDPSSSLATTKKIQDTKLGISHVKPEKFIFEDRVSGYVLADPDKQFMDLRDLEWRYYKGIAKWKHNTTDSFINIPYNSEKRFVESQKMPDVIFPPLVHRSLVIYPRIDYPKNITPPLKWNMQ</sequence>
<keyword evidence="3" id="KW-1185">Reference proteome</keyword>